<accession>A0A8S1H134</accession>
<comment type="subcellular location">
    <subcellularLocation>
        <location evidence="1">Membrane</location>
        <topology evidence="1">Peripheral membrane protein</topology>
    </subcellularLocation>
    <subcellularLocation>
        <location evidence="20">Postsynaptic cell membrane</location>
        <topology evidence="20">Multi-pass membrane protein</topology>
    </subcellularLocation>
</comment>
<dbReference type="PANTHER" id="PTHR10972">
    <property type="entry name" value="OXYSTEROL-BINDING PROTEIN-RELATED"/>
    <property type="match status" value="1"/>
</dbReference>
<evidence type="ECO:0000256" key="14">
    <source>
        <dbReference type="ARBA" id="ARBA00023136"/>
    </source>
</evidence>
<evidence type="ECO:0000256" key="17">
    <source>
        <dbReference type="ARBA" id="ARBA00023257"/>
    </source>
</evidence>
<dbReference type="Gene3D" id="3.40.50.2300">
    <property type="match status" value="2"/>
</dbReference>
<dbReference type="InterPro" id="IPR001320">
    <property type="entry name" value="Iontro_rcpt_C"/>
</dbReference>
<keyword evidence="30" id="KW-1185">Reference proteome</keyword>
<evidence type="ECO:0000256" key="13">
    <source>
        <dbReference type="ARBA" id="ARBA00023121"/>
    </source>
</evidence>
<dbReference type="PROSITE" id="PS50003">
    <property type="entry name" value="PH_DOMAIN"/>
    <property type="match status" value="1"/>
</dbReference>
<evidence type="ECO:0000256" key="9">
    <source>
        <dbReference type="ARBA" id="ARBA00022989"/>
    </source>
</evidence>
<dbReference type="Pfam" id="PF00169">
    <property type="entry name" value="PH"/>
    <property type="match status" value="1"/>
</dbReference>
<dbReference type="InterPro" id="IPR001828">
    <property type="entry name" value="ANF_lig-bd_rcpt"/>
</dbReference>
<dbReference type="OrthoDB" id="5984008at2759"/>
<dbReference type="InterPro" id="IPR000648">
    <property type="entry name" value="Oxysterol-bd"/>
</dbReference>
<reference evidence="29" key="1">
    <citation type="submission" date="2020-10" db="EMBL/GenBank/DDBJ databases">
        <authorList>
            <person name="Kikuchi T."/>
        </authorList>
    </citation>
    <scope>NUCLEOTIDE SEQUENCE</scope>
    <source>
        <strain evidence="29">NKZ352</strain>
    </source>
</reference>
<dbReference type="GO" id="GO:0004970">
    <property type="term" value="F:glutamate-gated receptor activity"/>
    <property type="evidence" value="ECO:0007669"/>
    <property type="project" value="UniProtKB-ARBA"/>
</dbReference>
<evidence type="ECO:0000256" key="15">
    <source>
        <dbReference type="ARBA" id="ARBA00023170"/>
    </source>
</evidence>
<evidence type="ECO:0000256" key="19">
    <source>
        <dbReference type="ARBA" id="ARBA00023303"/>
    </source>
</evidence>
<dbReference type="SMART" id="SM00079">
    <property type="entry name" value="PBPe"/>
    <property type="match status" value="1"/>
</dbReference>
<dbReference type="InterPro" id="IPR028082">
    <property type="entry name" value="Peripla_BP_I"/>
</dbReference>
<feature type="disulfide bond" evidence="23">
    <location>
        <begin position="1561"/>
        <end position="1616"/>
    </location>
</feature>
<dbReference type="FunFam" id="2.40.160.120:FF:000003">
    <property type="entry name" value="Oxysterol-binding protein"/>
    <property type="match status" value="1"/>
</dbReference>
<dbReference type="InterPro" id="IPR001849">
    <property type="entry name" value="PH_domain"/>
</dbReference>
<evidence type="ECO:0000256" key="6">
    <source>
        <dbReference type="ARBA" id="ARBA00022553"/>
    </source>
</evidence>
<dbReference type="Gene3D" id="1.10.287.70">
    <property type="match status" value="1"/>
</dbReference>
<keyword evidence="19" id="KW-0407">Ion channel</keyword>
<dbReference type="SUPFAM" id="SSF144000">
    <property type="entry name" value="Oxysterol-binding protein-like"/>
    <property type="match status" value="1"/>
</dbReference>
<dbReference type="SUPFAM" id="SSF53822">
    <property type="entry name" value="Periplasmic binding protein-like I"/>
    <property type="match status" value="1"/>
</dbReference>
<dbReference type="GO" id="GO:0005829">
    <property type="term" value="C:cytosol"/>
    <property type="evidence" value="ECO:0007669"/>
    <property type="project" value="TreeGrafter"/>
</dbReference>
<dbReference type="Gene3D" id="3.40.190.10">
    <property type="entry name" value="Periplasmic binding protein-like II"/>
    <property type="match status" value="2"/>
</dbReference>
<keyword evidence="8" id="KW-0732">Signal</keyword>
<keyword evidence="4 25" id="KW-0813">Transport</keyword>
<dbReference type="Pfam" id="PF01094">
    <property type="entry name" value="ANF_receptor"/>
    <property type="match status" value="1"/>
</dbReference>
<keyword evidence="6" id="KW-0597">Phosphoprotein</keyword>
<feature type="transmembrane region" description="Helical" evidence="27">
    <location>
        <begin position="1447"/>
        <end position="1469"/>
    </location>
</feature>
<dbReference type="GO" id="GO:0008328">
    <property type="term" value="C:ionotropic glutamate receptor complex"/>
    <property type="evidence" value="ECO:0007669"/>
    <property type="project" value="UniProtKB-ARBA"/>
</dbReference>
<dbReference type="SMART" id="SM00233">
    <property type="entry name" value="PH"/>
    <property type="match status" value="1"/>
</dbReference>
<dbReference type="Proteomes" id="UP000835052">
    <property type="component" value="Unassembled WGS sequence"/>
</dbReference>
<feature type="binding site" evidence="21">
    <location>
        <position position="1548"/>
    </location>
    <ligand>
        <name>L-glutamate</name>
        <dbReference type="ChEBI" id="CHEBI:29985"/>
    </ligand>
</feature>
<keyword evidence="15" id="KW-0675">Receptor</keyword>
<feature type="binding site" evidence="21">
    <location>
        <position position="1327"/>
    </location>
    <ligand>
        <name>L-glutamate</name>
        <dbReference type="ChEBI" id="CHEBI:29985"/>
    </ligand>
</feature>
<gene>
    <name evidence="29" type="ORF">CAUJ_LOCUS4337</name>
</gene>
<keyword evidence="16" id="KW-0325">Glycoprotein</keyword>
<evidence type="ECO:0000256" key="26">
    <source>
        <dbReference type="SAM" id="MobiDB-lite"/>
    </source>
</evidence>
<evidence type="ECO:0000256" key="7">
    <source>
        <dbReference type="ARBA" id="ARBA00022692"/>
    </source>
</evidence>
<evidence type="ECO:0000256" key="5">
    <source>
        <dbReference type="ARBA" id="ARBA00022475"/>
    </source>
</evidence>
<evidence type="ECO:0000313" key="29">
    <source>
        <dbReference type="EMBL" id="CAD6188418.1"/>
    </source>
</evidence>
<dbReference type="Gene3D" id="2.30.29.30">
    <property type="entry name" value="Pleckstrin-homology domain (PH domain)/Phosphotyrosine-binding domain (PTB)"/>
    <property type="match status" value="1"/>
</dbReference>
<dbReference type="GO" id="GO:0097038">
    <property type="term" value="C:perinuclear endoplasmic reticulum"/>
    <property type="evidence" value="ECO:0007669"/>
    <property type="project" value="TreeGrafter"/>
</dbReference>
<dbReference type="InterPro" id="IPR018494">
    <property type="entry name" value="Oxysterol-bd_CS"/>
</dbReference>
<dbReference type="InterPro" id="IPR037239">
    <property type="entry name" value="OSBP_sf"/>
</dbReference>
<sequence>MVAEAARRRGFLKRFRKKRRSIRTDPVVRPQRTMSSSSARGSTSSIATVDIAVVEKAGYLNKWTNYIKGYRQRWFVLDKNSVLSYYRNSKEVGQTCRGSINLHEARIYSDKTTNNIVITAASQAFHVKAFSDADRQKWVSALEYSRHKAIRRAESEEDEDANLSAGVTRVENLQASHRVLASKLADLESAISLLNKQRDEFVYSVSDESVPIDRKALVDRADLLKITTATVLKAAEELVELSERGHEKVNKIVESEHKEKIMLQDQLETLAKQHSNLERAATLTGAVVSAYSDQEDEFHDAEEELDNENFPPKKEVEEPNRVDSEEFFTAPSSSQSETTTDDVRKRRRRTTVPERPNLPINLWSIMKNCIGRDLSKIPMPVNFSEPISVLQRVTEDLEYVSVLEKAAKMDPLVQMCYVAAYAASNYSTTLNRTNKPFNPLLGETYECDRSEDLGWKSITEQVSHHPPAAAHHAEGKGWVMYQDFTMTSRFRGKYLSVIPVGFTHILFPPSNSHYSYKKITTTVHNIIVGKLWIDNHGDMEITNHGTGDKCVLKFIPYSYFSRETPRKVYGVVRDATGTPKYVVQGTWDKAIDMLKVINWSGNGEKQKVETDEKPTRVWTVNPPIPGAEKMHNFTKLTIELNEPEEGVAPTDSRLRPDQRLMEDGRWDESNKKKLEVEEKQRTVRRRREEEMEKAMQRGEMFEEYQPTWFSKVQDELNGALIHQYKGGYWEAKQKGDCSPAAAEHKRAHLKAFLAAVLCCQKPRPLSSEIGSTSASIVALGPNLRASAMALHSRMLAFSVWLALINATATYPSHIVIKSFGCNDGSSKVSLKAMEFAGENINSRQDSPFKLVFDHREIECGNAEAWNMVNAVCEELKEGAMTLINTVDGRASEGVRGVSDALEMPLLSLSAPNFEAHFSNFFELFIRPPNAELVADFIVHKSWTDVILLIDTRYSSLSIPWLWQHLREKTNTSVTAAIFELPPSEEQFPEFLMSLNAIRVNAVNRILVDSSSSSRMKKLLVAVRAAQFSQANFHYVVTNFDLSSYDVEMFQNGNINISGFNVINKESREYWAVRKHLKGTDNSGDVDADGAIAHDALLVSWHGFSRCLRVNDSLFHGTFRHRRFFNRGFPGIFCDPLSDRSHPNRPFASFEHGRTITTALRNIRIGTQDGTLTGNIEFDRFGHRRNFDVSVIDLVSNTKATFNRKEVMMWRQGAGFFANRTVAQHSRKAVNGRKEDRVIVLTNLVAPFAMTKKECLENPGNRTECQGNNRYEGYCTDLLKLLADRIEGFNYEIRLGLKAGSKQPDGSWDGMIGDLLNGNAHAIVASLTINQERERVVDFSKPFMTTGISIMIKKPDKQVFSVFSFMQPLSTEIWMYIIFAYIGVSVVIFLVSRFSPYEWRVEETARGGFTISNDFSVYNCLWFTLAAFMQQGTDILPRSISGRIASSAWWFFTMIIVSSYTANLAAFLTLEKMQAPIEGVEDLAKQTKIKYGIQGGGSTASFFKYSSVQIYNRMWRYMESQVPSVFTANYAEGIERVRNHKGRYAFLLEATANEYENTRIPCDTMKVGANLNSIGYGIATPFGSGWKDHINLAILALQERGELKKLENKWWYDMGECDTGIPVDGSSASLNLSKVAGIFYILMGGMIASMLAALGEFLYRSRIEARKSNSSSLVANFAKNLKSALSSQLRLSVQGGAVAQPGSQSHLALKRQQVAAFLPASNEKDSLASSEKNSQAPTPNLYNTASTANLVAFFTLEKMRLFWFTLCSTTHEPNVICPFIEVNYSKLPRPTDSFAFPPLLSLETLWKKASEASRRGEVVLRGIYDCLIAAIGA</sequence>
<proteinExistence type="inferred from homology"/>
<dbReference type="InterPro" id="IPR011993">
    <property type="entry name" value="PH-like_dom_sf"/>
</dbReference>
<evidence type="ECO:0000256" key="12">
    <source>
        <dbReference type="ARBA" id="ARBA00023065"/>
    </source>
</evidence>
<dbReference type="GO" id="GO:0045211">
    <property type="term" value="C:postsynaptic membrane"/>
    <property type="evidence" value="ECO:0007669"/>
    <property type="project" value="UniProtKB-SubCell"/>
</dbReference>
<evidence type="ECO:0000256" key="11">
    <source>
        <dbReference type="ARBA" id="ARBA00023055"/>
    </source>
</evidence>
<evidence type="ECO:0000256" key="1">
    <source>
        <dbReference type="ARBA" id="ARBA00004170"/>
    </source>
</evidence>
<dbReference type="GO" id="GO:0032934">
    <property type="term" value="F:sterol binding"/>
    <property type="evidence" value="ECO:0007669"/>
    <property type="project" value="TreeGrafter"/>
</dbReference>
<evidence type="ECO:0000313" key="30">
    <source>
        <dbReference type="Proteomes" id="UP000835052"/>
    </source>
</evidence>
<dbReference type="FunFam" id="1.10.287.70:FF:000064">
    <property type="entry name" value="Glutamate receptor ionotropic, kainate"/>
    <property type="match status" value="1"/>
</dbReference>
<evidence type="ECO:0000256" key="16">
    <source>
        <dbReference type="ARBA" id="ARBA00023180"/>
    </source>
</evidence>
<feature type="region of interest" description="Disordered" evidence="26">
    <location>
        <begin position="22"/>
        <end position="41"/>
    </location>
</feature>
<evidence type="ECO:0000256" key="18">
    <source>
        <dbReference type="ARBA" id="ARBA00023286"/>
    </source>
</evidence>
<evidence type="ECO:0000256" key="21">
    <source>
        <dbReference type="PIRSR" id="PIRSR601508-1"/>
    </source>
</evidence>
<feature type="binding site" evidence="21">
    <location>
        <position position="1498"/>
    </location>
    <ligand>
        <name>L-glutamate</name>
        <dbReference type="ChEBI" id="CHEBI:29985"/>
    </ligand>
</feature>
<dbReference type="SUPFAM" id="SSF50729">
    <property type="entry name" value="PH domain-like"/>
    <property type="match status" value="1"/>
</dbReference>
<evidence type="ECO:0000256" key="3">
    <source>
        <dbReference type="ARBA" id="ARBA00008842"/>
    </source>
</evidence>
<keyword evidence="7 27" id="KW-0812">Transmembrane</keyword>
<feature type="region of interest" description="Disordered" evidence="26">
    <location>
        <begin position="302"/>
        <end position="352"/>
    </location>
</feature>
<keyword evidence="10" id="KW-0770">Synapse</keyword>
<feature type="transmembrane region" description="Helical" evidence="27">
    <location>
        <begin position="1372"/>
        <end position="1390"/>
    </location>
</feature>
<dbReference type="InterPro" id="IPR019594">
    <property type="entry name" value="Glu/Gly-bd"/>
</dbReference>
<dbReference type="EMBL" id="CAJGYM010000008">
    <property type="protein sequence ID" value="CAD6188418.1"/>
    <property type="molecule type" value="Genomic_DNA"/>
</dbReference>
<keyword evidence="18" id="KW-1071">Ligand-gated ion channel</keyword>
<dbReference type="FunFam" id="3.40.190.10:FF:000189">
    <property type="entry name" value="Glutamate receptor 1"/>
    <property type="match status" value="1"/>
</dbReference>
<organism evidence="29 30">
    <name type="scientific">Caenorhabditis auriculariae</name>
    <dbReference type="NCBI Taxonomy" id="2777116"/>
    <lineage>
        <taxon>Eukaryota</taxon>
        <taxon>Metazoa</taxon>
        <taxon>Ecdysozoa</taxon>
        <taxon>Nematoda</taxon>
        <taxon>Chromadorea</taxon>
        <taxon>Rhabditida</taxon>
        <taxon>Rhabditina</taxon>
        <taxon>Rhabditomorpha</taxon>
        <taxon>Rhabditoidea</taxon>
        <taxon>Rhabditidae</taxon>
        <taxon>Peloderinae</taxon>
        <taxon>Caenorhabditis</taxon>
    </lineage>
</organism>
<dbReference type="Gene3D" id="2.40.160.120">
    <property type="match status" value="1"/>
</dbReference>
<dbReference type="PRINTS" id="PR00177">
    <property type="entry name" value="NMDARECEPTOR"/>
</dbReference>
<keyword evidence="23" id="KW-1015">Disulfide bond</keyword>
<keyword evidence="11 25" id="KW-0445">Lipid transport</keyword>
<evidence type="ECO:0000256" key="4">
    <source>
        <dbReference type="ARBA" id="ARBA00022448"/>
    </source>
</evidence>
<evidence type="ECO:0000256" key="27">
    <source>
        <dbReference type="SAM" id="Phobius"/>
    </source>
</evidence>
<feature type="transmembrane region" description="Helical" evidence="27">
    <location>
        <begin position="1636"/>
        <end position="1658"/>
    </location>
</feature>
<dbReference type="Pfam" id="PF00060">
    <property type="entry name" value="Lig_chan"/>
    <property type="match status" value="1"/>
</dbReference>
<keyword evidence="9 27" id="KW-1133">Transmembrane helix</keyword>
<dbReference type="SMART" id="SM00918">
    <property type="entry name" value="Lig_chan-Glu_bd"/>
    <property type="match status" value="1"/>
</dbReference>
<evidence type="ECO:0000256" key="8">
    <source>
        <dbReference type="ARBA" id="ARBA00022729"/>
    </source>
</evidence>
<dbReference type="PANTHER" id="PTHR10972:SF205">
    <property type="entry name" value="OXYSTEROL-BINDING PROTEIN 1"/>
    <property type="match status" value="1"/>
</dbReference>
<evidence type="ECO:0000256" key="22">
    <source>
        <dbReference type="PIRSR" id="PIRSR601508-2"/>
    </source>
</evidence>
<feature type="disulfide bond" evidence="23">
    <location>
        <begin position="872"/>
        <end position="1133"/>
    </location>
</feature>
<feature type="domain" description="PH" evidence="28">
    <location>
        <begin position="53"/>
        <end position="147"/>
    </location>
</feature>
<dbReference type="Pfam" id="PF10613">
    <property type="entry name" value="Lig_chan-Glu_bd"/>
    <property type="match status" value="1"/>
</dbReference>
<dbReference type="Pfam" id="PF01237">
    <property type="entry name" value="Oxysterol_BP"/>
    <property type="match status" value="1"/>
</dbReference>
<keyword evidence="17" id="KW-0628">Postsynaptic cell membrane</keyword>
<evidence type="ECO:0000256" key="2">
    <source>
        <dbReference type="ARBA" id="ARBA00008685"/>
    </source>
</evidence>
<dbReference type="GO" id="GO:0006869">
    <property type="term" value="P:lipid transport"/>
    <property type="evidence" value="ECO:0007669"/>
    <property type="project" value="UniProtKB-KW"/>
</dbReference>
<evidence type="ECO:0000256" key="24">
    <source>
        <dbReference type="RuleBase" id="RU003844"/>
    </source>
</evidence>
<feature type="binding site" evidence="21">
    <location>
        <position position="1497"/>
    </location>
    <ligand>
        <name>L-glutamate</name>
        <dbReference type="ChEBI" id="CHEBI:29985"/>
    </ligand>
</feature>
<dbReference type="SUPFAM" id="SSF53850">
    <property type="entry name" value="Periplasmic binding protein-like II"/>
    <property type="match status" value="1"/>
</dbReference>
<evidence type="ECO:0000256" key="10">
    <source>
        <dbReference type="ARBA" id="ARBA00023018"/>
    </source>
</evidence>
<dbReference type="InterPro" id="IPR001508">
    <property type="entry name" value="Iono_Glu_rcpt_met"/>
</dbReference>
<evidence type="ECO:0000256" key="25">
    <source>
        <dbReference type="RuleBase" id="RU003845"/>
    </source>
</evidence>
<evidence type="ECO:0000256" key="20">
    <source>
        <dbReference type="ARBA" id="ARBA00034104"/>
    </source>
</evidence>
<comment type="similarity">
    <text evidence="2">Belongs to the glutamate-gated ion channel (TC 1.A.10.1) family.</text>
</comment>
<dbReference type="FunFam" id="3.40.190.10:FF:000241">
    <property type="entry name" value="Glutamate receptor 2"/>
    <property type="match status" value="1"/>
</dbReference>
<protein>
    <recommendedName>
        <fullName evidence="25">Oxysterol-binding protein</fullName>
    </recommendedName>
</protein>
<feature type="binding site" evidence="21">
    <location>
        <position position="1332"/>
    </location>
    <ligand>
        <name>L-glutamate</name>
        <dbReference type="ChEBI" id="CHEBI:29985"/>
    </ligand>
</feature>
<feature type="site" description="Interaction with the cone snail toxin Con-ikot-ikot" evidence="22">
    <location>
        <position position="1503"/>
    </location>
</feature>
<feature type="site" description="Crucial to convey clamshell closure to channel opening" evidence="22">
    <location>
        <position position="1476"/>
    </location>
</feature>
<feature type="compositionally biased region" description="Basic and acidic residues" evidence="26">
    <location>
        <begin position="311"/>
        <end position="324"/>
    </location>
</feature>
<comment type="caution">
    <text evidence="29">The sequence shown here is derived from an EMBL/GenBank/DDBJ whole genome shotgun (WGS) entry which is preliminary data.</text>
</comment>
<name>A0A8S1H134_9PELO</name>
<keyword evidence="13" id="KW-0446">Lipid-binding</keyword>
<comment type="similarity">
    <text evidence="3 24">Belongs to the OSBP family.</text>
</comment>
<keyword evidence="14 27" id="KW-0472">Membrane</keyword>
<evidence type="ECO:0000256" key="23">
    <source>
        <dbReference type="PIRSR" id="PIRSR601508-3"/>
    </source>
</evidence>
<keyword evidence="12" id="KW-0406">Ion transport</keyword>
<evidence type="ECO:0000259" key="28">
    <source>
        <dbReference type="PROSITE" id="PS50003"/>
    </source>
</evidence>
<dbReference type="PROSITE" id="PS01013">
    <property type="entry name" value="OSBP"/>
    <property type="match status" value="1"/>
</dbReference>
<keyword evidence="5" id="KW-1003">Cell membrane</keyword>